<feature type="non-terminal residue" evidence="2">
    <location>
        <position position="1"/>
    </location>
</feature>
<organism evidence="2 3">
    <name type="scientific">Parasponia andersonii</name>
    <name type="common">Sponia andersonii</name>
    <dbReference type="NCBI Taxonomy" id="3476"/>
    <lineage>
        <taxon>Eukaryota</taxon>
        <taxon>Viridiplantae</taxon>
        <taxon>Streptophyta</taxon>
        <taxon>Embryophyta</taxon>
        <taxon>Tracheophyta</taxon>
        <taxon>Spermatophyta</taxon>
        <taxon>Magnoliopsida</taxon>
        <taxon>eudicotyledons</taxon>
        <taxon>Gunneridae</taxon>
        <taxon>Pentapetalae</taxon>
        <taxon>rosids</taxon>
        <taxon>fabids</taxon>
        <taxon>Rosales</taxon>
        <taxon>Cannabaceae</taxon>
        <taxon>Parasponia</taxon>
    </lineage>
</organism>
<feature type="compositionally biased region" description="Basic residues" evidence="1">
    <location>
        <begin position="52"/>
        <end position="61"/>
    </location>
</feature>
<keyword evidence="3" id="KW-1185">Reference proteome</keyword>
<dbReference type="EMBL" id="JXTB01000390">
    <property type="protein sequence ID" value="PON42542.1"/>
    <property type="molecule type" value="Genomic_DNA"/>
</dbReference>
<dbReference type="AlphaFoldDB" id="A0A2P5B183"/>
<evidence type="ECO:0000313" key="3">
    <source>
        <dbReference type="Proteomes" id="UP000237105"/>
    </source>
</evidence>
<feature type="region of interest" description="Disordered" evidence="1">
    <location>
        <begin position="41"/>
        <end position="61"/>
    </location>
</feature>
<reference evidence="3" key="1">
    <citation type="submission" date="2016-06" db="EMBL/GenBank/DDBJ databases">
        <title>Parallel loss of symbiosis genes in relatives of nitrogen-fixing non-legume Parasponia.</title>
        <authorList>
            <person name="Van Velzen R."/>
            <person name="Holmer R."/>
            <person name="Bu F."/>
            <person name="Rutten L."/>
            <person name="Van Zeijl A."/>
            <person name="Liu W."/>
            <person name="Santuari L."/>
            <person name="Cao Q."/>
            <person name="Sharma T."/>
            <person name="Shen D."/>
            <person name="Roswanjaya Y."/>
            <person name="Wardhani T."/>
            <person name="Kalhor M.S."/>
            <person name="Jansen J."/>
            <person name="Van den Hoogen J."/>
            <person name="Gungor B."/>
            <person name="Hartog M."/>
            <person name="Hontelez J."/>
            <person name="Verver J."/>
            <person name="Yang W.-C."/>
            <person name="Schijlen E."/>
            <person name="Repin R."/>
            <person name="Schilthuizen M."/>
            <person name="Schranz E."/>
            <person name="Heidstra R."/>
            <person name="Miyata K."/>
            <person name="Fedorova E."/>
            <person name="Kohlen W."/>
            <person name="Bisseling T."/>
            <person name="Smit S."/>
            <person name="Geurts R."/>
        </authorList>
    </citation>
    <scope>NUCLEOTIDE SEQUENCE [LARGE SCALE GENOMIC DNA]</scope>
    <source>
        <strain evidence="3">cv. WU1-14</strain>
    </source>
</reference>
<sequence>WFWFQLFGKKNELKEKSVCFDSETTQPSVLKTSGYATYRTSTLNPTTQGRKEKVHRRTIEV</sequence>
<dbReference type="Proteomes" id="UP000237105">
    <property type="component" value="Unassembled WGS sequence"/>
</dbReference>
<accession>A0A2P5B183</accession>
<gene>
    <name evidence="2" type="ORF">PanWU01x14_280980</name>
</gene>
<proteinExistence type="predicted"/>
<evidence type="ECO:0000313" key="2">
    <source>
        <dbReference type="EMBL" id="PON42542.1"/>
    </source>
</evidence>
<name>A0A2P5B183_PARAD</name>
<dbReference type="OrthoDB" id="10306304at2759"/>
<comment type="caution">
    <text evidence="2">The sequence shown here is derived from an EMBL/GenBank/DDBJ whole genome shotgun (WGS) entry which is preliminary data.</text>
</comment>
<evidence type="ECO:0000256" key="1">
    <source>
        <dbReference type="SAM" id="MobiDB-lite"/>
    </source>
</evidence>
<protein>
    <submittedName>
        <fullName evidence="2">Uncharacterized protein</fullName>
    </submittedName>
</protein>